<protein>
    <submittedName>
        <fullName evidence="1">Uncharacterized protein</fullName>
    </submittedName>
</protein>
<gene>
    <name evidence="1" type="ORF">LCGC14_1831580</name>
</gene>
<accession>A0A0F9JFE7</accession>
<dbReference type="EMBL" id="LAZR01018099">
    <property type="protein sequence ID" value="KKL97717.1"/>
    <property type="molecule type" value="Genomic_DNA"/>
</dbReference>
<comment type="caution">
    <text evidence="1">The sequence shown here is derived from an EMBL/GenBank/DDBJ whole genome shotgun (WGS) entry which is preliminary data.</text>
</comment>
<sequence>MSNPKYRKFVVCIERYRSFGNGDGELYFDPIATPAFLEKDTTQGLLNIKLGLLSMGLKYSIGEVSP</sequence>
<name>A0A0F9JFE7_9ZZZZ</name>
<reference evidence="1" key="1">
    <citation type="journal article" date="2015" name="Nature">
        <title>Complex archaea that bridge the gap between prokaryotes and eukaryotes.</title>
        <authorList>
            <person name="Spang A."/>
            <person name="Saw J.H."/>
            <person name="Jorgensen S.L."/>
            <person name="Zaremba-Niedzwiedzka K."/>
            <person name="Martijn J."/>
            <person name="Lind A.E."/>
            <person name="van Eijk R."/>
            <person name="Schleper C."/>
            <person name="Guy L."/>
            <person name="Ettema T.J."/>
        </authorList>
    </citation>
    <scope>NUCLEOTIDE SEQUENCE</scope>
</reference>
<evidence type="ECO:0000313" key="1">
    <source>
        <dbReference type="EMBL" id="KKL97717.1"/>
    </source>
</evidence>
<organism evidence="1">
    <name type="scientific">marine sediment metagenome</name>
    <dbReference type="NCBI Taxonomy" id="412755"/>
    <lineage>
        <taxon>unclassified sequences</taxon>
        <taxon>metagenomes</taxon>
        <taxon>ecological metagenomes</taxon>
    </lineage>
</organism>
<dbReference type="AlphaFoldDB" id="A0A0F9JFE7"/>
<proteinExistence type="predicted"/>